<feature type="transmembrane region" description="Helical" evidence="1">
    <location>
        <begin position="6"/>
        <end position="27"/>
    </location>
</feature>
<accession>A0A023G342</accession>
<protein>
    <submittedName>
        <fullName evidence="2">Putative secreted protein</fullName>
    </submittedName>
</protein>
<proteinExistence type="evidence at transcript level"/>
<dbReference type="AlphaFoldDB" id="A0A023G342"/>
<organism evidence="2">
    <name type="scientific">Amblyomma triste</name>
    <name type="common">Neotropical tick</name>
    <dbReference type="NCBI Taxonomy" id="251400"/>
    <lineage>
        <taxon>Eukaryota</taxon>
        <taxon>Metazoa</taxon>
        <taxon>Ecdysozoa</taxon>
        <taxon>Arthropoda</taxon>
        <taxon>Chelicerata</taxon>
        <taxon>Arachnida</taxon>
        <taxon>Acari</taxon>
        <taxon>Parasitiformes</taxon>
        <taxon>Ixodida</taxon>
        <taxon>Ixodoidea</taxon>
        <taxon>Ixodidae</taxon>
        <taxon>Amblyomminae</taxon>
        <taxon>Amblyomma</taxon>
    </lineage>
</organism>
<sequence>MLEFFFFFLVGSYAKAVDVIILAVLLVKLALQEAKWGTYWQQPHTDLNAFVVWPLQHSSCSHFLFS</sequence>
<keyword evidence="1" id="KW-0812">Transmembrane</keyword>
<name>A0A023G342_AMBTT</name>
<dbReference type="EMBL" id="GBBM01008088">
    <property type="protein sequence ID" value="JAC27330.1"/>
    <property type="molecule type" value="mRNA"/>
</dbReference>
<keyword evidence="1" id="KW-1133">Transmembrane helix</keyword>
<reference evidence="2" key="1">
    <citation type="submission" date="2014-03" db="EMBL/GenBank/DDBJ databases">
        <title>The sialotranscriptome of Amblyomma triste, Amblyomma parvum and Amblyomma cajennense ticks, uncovered by 454-based RNA-seq.</title>
        <authorList>
            <person name="Garcia G.R."/>
            <person name="Gardinassi L.G."/>
            <person name="Ribeiro J.M."/>
            <person name="Anatriello E."/>
            <person name="Ferreira B.R."/>
            <person name="Moreira H.N."/>
            <person name="Mafra C."/>
            <person name="Olegario M.M."/>
            <person name="Szabo P.J."/>
            <person name="Miranda-Santos I.K."/>
            <person name="Maruyama S.R."/>
        </authorList>
    </citation>
    <scope>NUCLEOTIDE SEQUENCE</scope>
    <source>
        <strain evidence="2">Mato Grasso do Sul</strain>
        <tissue evidence="2">Salivary glands</tissue>
    </source>
</reference>
<evidence type="ECO:0000313" key="2">
    <source>
        <dbReference type="EMBL" id="JAC27330.1"/>
    </source>
</evidence>
<keyword evidence="1" id="KW-0472">Membrane</keyword>
<evidence type="ECO:0000256" key="1">
    <source>
        <dbReference type="SAM" id="Phobius"/>
    </source>
</evidence>